<dbReference type="EC" id="1.1.1.133" evidence="2"/>
<evidence type="ECO:0000313" key="5">
    <source>
        <dbReference type="Proteomes" id="UP000184301"/>
    </source>
</evidence>
<dbReference type="OrthoDB" id="9803892at2"/>
<dbReference type="PANTHER" id="PTHR10491:SF4">
    <property type="entry name" value="METHIONINE ADENOSYLTRANSFERASE 2 SUBUNIT BETA"/>
    <property type="match status" value="1"/>
</dbReference>
<feature type="domain" description="RmlD-like substrate binding" evidence="3">
    <location>
        <begin position="3"/>
        <end position="279"/>
    </location>
</feature>
<dbReference type="PANTHER" id="PTHR10491">
    <property type="entry name" value="DTDP-4-DEHYDRORHAMNOSE REDUCTASE"/>
    <property type="match status" value="1"/>
</dbReference>
<comment type="similarity">
    <text evidence="1 2">Belongs to the dTDP-4-dehydrorhamnose reductase family.</text>
</comment>
<comment type="pathway">
    <text evidence="2">Carbohydrate biosynthesis; dTDP-L-rhamnose biosynthesis.</text>
</comment>
<keyword evidence="2" id="KW-0521">NADP</keyword>
<dbReference type="Gene3D" id="3.90.25.10">
    <property type="entry name" value="UDP-galactose 4-epimerase, domain 1"/>
    <property type="match status" value="1"/>
</dbReference>
<dbReference type="InterPro" id="IPR005913">
    <property type="entry name" value="dTDP_dehydrorham_reduct"/>
</dbReference>
<dbReference type="NCBIfam" id="TIGR01214">
    <property type="entry name" value="rmlD"/>
    <property type="match status" value="1"/>
</dbReference>
<dbReference type="STRING" id="1121950.SAMN02745243_03087"/>
<evidence type="ECO:0000259" key="3">
    <source>
        <dbReference type="Pfam" id="PF04321"/>
    </source>
</evidence>
<dbReference type="Pfam" id="PF04321">
    <property type="entry name" value="RmlD_sub_bind"/>
    <property type="match status" value="1"/>
</dbReference>
<sequence length="282" mass="31509">MLKVWINGANGQLGTALNAVVDPLEFEIFNTDKAELDITDLDEVISFGKINRPDIIINCAALTNVDVCEENPGAAYNVNALGARNLSIIAGDLNAKLVQISTDDVFDGRSSEPYNEFDKTSPHTVYGRSKLAAENYVKEFTNKHFIIRSNWVYGRGNNFVREFLKMAKAEIPISIASDQFGSPTSARELARFILYLIQGNEYGTYHATCRGVCSRYAFAKEILRLTGYKTRIKAVPATEAHLSSIRPAYAVLDNFIINIKGEYQMPQWEDALAAYLKNMEEK</sequence>
<accession>A0A1M6T0F4</accession>
<dbReference type="CDD" id="cd05254">
    <property type="entry name" value="dTDP_HR_like_SDR_e"/>
    <property type="match status" value="1"/>
</dbReference>
<dbReference type="SUPFAM" id="SSF51735">
    <property type="entry name" value="NAD(P)-binding Rossmann-fold domains"/>
    <property type="match status" value="1"/>
</dbReference>
<dbReference type="GO" id="GO:0008831">
    <property type="term" value="F:dTDP-4-dehydrorhamnose reductase activity"/>
    <property type="evidence" value="ECO:0007669"/>
    <property type="project" value="UniProtKB-EC"/>
</dbReference>
<dbReference type="RefSeq" id="WP_073112061.1">
    <property type="nucleotide sequence ID" value="NZ_FQZY01000054.1"/>
</dbReference>
<evidence type="ECO:0000256" key="1">
    <source>
        <dbReference type="ARBA" id="ARBA00010944"/>
    </source>
</evidence>
<protein>
    <recommendedName>
        <fullName evidence="2">dTDP-4-dehydrorhamnose reductase</fullName>
        <ecNumber evidence="2">1.1.1.133</ecNumber>
    </recommendedName>
</protein>
<proteinExistence type="inferred from homology"/>
<comment type="function">
    <text evidence="2">Catalyzes the reduction of dTDP-6-deoxy-L-lyxo-4-hexulose to yield dTDP-L-rhamnose.</text>
</comment>
<keyword evidence="5" id="KW-1185">Reference proteome</keyword>
<dbReference type="InterPro" id="IPR036291">
    <property type="entry name" value="NAD(P)-bd_dom_sf"/>
</dbReference>
<dbReference type="Gene3D" id="3.40.50.720">
    <property type="entry name" value="NAD(P)-binding Rossmann-like Domain"/>
    <property type="match status" value="1"/>
</dbReference>
<evidence type="ECO:0000256" key="2">
    <source>
        <dbReference type="RuleBase" id="RU364082"/>
    </source>
</evidence>
<reference evidence="4 5" key="1">
    <citation type="submission" date="2016-11" db="EMBL/GenBank/DDBJ databases">
        <authorList>
            <person name="Jaros S."/>
            <person name="Januszkiewicz K."/>
            <person name="Wedrychowicz H."/>
        </authorList>
    </citation>
    <scope>NUCLEOTIDE SEQUENCE [LARGE SCALE GENOMIC DNA]</scope>
    <source>
        <strain evidence="4 5">DSM 15480</strain>
    </source>
</reference>
<name>A0A1M6T0F4_9FIRM</name>
<keyword evidence="2" id="KW-0560">Oxidoreductase</keyword>
<dbReference type="Proteomes" id="UP000184301">
    <property type="component" value="Unassembled WGS sequence"/>
</dbReference>
<evidence type="ECO:0000313" key="4">
    <source>
        <dbReference type="EMBL" id="SHK50390.1"/>
    </source>
</evidence>
<gene>
    <name evidence="4" type="ORF">SAMN02745243_03087</name>
</gene>
<dbReference type="InterPro" id="IPR029903">
    <property type="entry name" value="RmlD-like-bd"/>
</dbReference>
<dbReference type="EMBL" id="FQZY01000054">
    <property type="protein sequence ID" value="SHK50390.1"/>
    <property type="molecule type" value="Genomic_DNA"/>
</dbReference>
<dbReference type="AlphaFoldDB" id="A0A1M6T0F4"/>
<organism evidence="4 5">
    <name type="scientific">Hespellia stercorisuis DSM 15480</name>
    <dbReference type="NCBI Taxonomy" id="1121950"/>
    <lineage>
        <taxon>Bacteria</taxon>
        <taxon>Bacillati</taxon>
        <taxon>Bacillota</taxon>
        <taxon>Clostridia</taxon>
        <taxon>Lachnospirales</taxon>
        <taxon>Lachnospiraceae</taxon>
        <taxon>Hespellia</taxon>
    </lineage>
</organism>
<dbReference type="GO" id="GO:0019305">
    <property type="term" value="P:dTDP-rhamnose biosynthetic process"/>
    <property type="evidence" value="ECO:0007669"/>
    <property type="project" value="UniProtKB-UniPathway"/>
</dbReference>
<dbReference type="UniPathway" id="UPA00124"/>
<dbReference type="GO" id="GO:0005829">
    <property type="term" value="C:cytosol"/>
    <property type="evidence" value="ECO:0007669"/>
    <property type="project" value="TreeGrafter"/>
</dbReference>